<dbReference type="InterPro" id="IPR050706">
    <property type="entry name" value="Cyclic-di-GMP_PDE-like"/>
</dbReference>
<dbReference type="EMBL" id="JAQOMS010000002">
    <property type="protein sequence ID" value="MDC2889952.1"/>
    <property type="molecule type" value="Genomic_DNA"/>
</dbReference>
<proteinExistence type="predicted"/>
<reference evidence="2 3" key="1">
    <citation type="submission" date="2023-01" db="EMBL/GenBank/DDBJ databases">
        <title>Psychrosphaera sp. nov., isolated from marine algae.</title>
        <authorList>
            <person name="Bayburt H."/>
            <person name="Choi B.J."/>
            <person name="Kim J.M."/>
            <person name="Choi D.G."/>
            <person name="Jeon C.O."/>
        </authorList>
    </citation>
    <scope>NUCLEOTIDE SEQUENCE [LARGE SCALE GENOMIC DNA]</scope>
    <source>
        <strain evidence="2 3">G1-22</strain>
    </source>
</reference>
<name>A0ABT5FG49_9GAMM</name>
<accession>A0ABT5FG49</accession>
<evidence type="ECO:0000313" key="2">
    <source>
        <dbReference type="EMBL" id="MDC2889952.1"/>
    </source>
</evidence>
<dbReference type="InterPro" id="IPR046342">
    <property type="entry name" value="CBS_dom_sf"/>
</dbReference>
<dbReference type="InterPro" id="IPR001633">
    <property type="entry name" value="EAL_dom"/>
</dbReference>
<dbReference type="Gene3D" id="3.20.20.450">
    <property type="entry name" value="EAL domain"/>
    <property type="match status" value="1"/>
</dbReference>
<dbReference type="Pfam" id="PF00563">
    <property type="entry name" value="EAL"/>
    <property type="match status" value="1"/>
</dbReference>
<organism evidence="2 3">
    <name type="scientific">Psychrosphaera algicola</name>
    <dbReference type="NCBI Taxonomy" id="3023714"/>
    <lineage>
        <taxon>Bacteria</taxon>
        <taxon>Pseudomonadati</taxon>
        <taxon>Pseudomonadota</taxon>
        <taxon>Gammaproteobacteria</taxon>
        <taxon>Alteromonadales</taxon>
        <taxon>Pseudoalteromonadaceae</taxon>
        <taxon>Psychrosphaera</taxon>
    </lineage>
</organism>
<dbReference type="Proteomes" id="UP001528411">
    <property type="component" value="Unassembled WGS sequence"/>
</dbReference>
<gene>
    <name evidence="2" type="ORF">PN838_15780</name>
</gene>
<dbReference type="SUPFAM" id="SSF54631">
    <property type="entry name" value="CBS-domain pair"/>
    <property type="match status" value="1"/>
</dbReference>
<keyword evidence="3" id="KW-1185">Reference proteome</keyword>
<evidence type="ECO:0000313" key="3">
    <source>
        <dbReference type="Proteomes" id="UP001528411"/>
    </source>
</evidence>
<evidence type="ECO:0000259" key="1">
    <source>
        <dbReference type="PROSITE" id="PS50883"/>
    </source>
</evidence>
<comment type="caution">
    <text evidence="2">The sequence shown here is derived from an EMBL/GenBank/DDBJ whole genome shotgun (WGS) entry which is preliminary data.</text>
</comment>
<sequence>MMMYPKEYKLLLQELINEQNLQIVFQPIFDVIGQEPMGYEALTRGPVSHPLQFPNVLFEVAHAFGLLSELELLCRRLAFKRFAELELAGKLFINVSPHTIEQKSHPHGETIKLLQQFGIKPEKLVIEVTERFEATDPSLLKDSLQHYRNMGLQIAIDDLGTGHSGLKQWAELRPDIVKIDRYFISDCHNNIVKRELLRTIFEMGKATGVSIIAEGIEQHDEYILLKNLGMQYAQGFLLAKPNVSPQSTFPSQLIQCVVGKTEVTGFDTEQFEIGNLVKPVMPVKADRKCIEVYNTFKSDDNQLCVAVVDEYNQPIGLVYRDQLAELFSSDFGRALYERKDIDMVMNPVMFSVEIGSPIDEISKYITDNDEFDKRPEFIVVNKGKYVGLANVRSLLKK</sequence>
<dbReference type="SMART" id="SM00052">
    <property type="entry name" value="EAL"/>
    <property type="match status" value="1"/>
</dbReference>
<dbReference type="InterPro" id="IPR035919">
    <property type="entry name" value="EAL_sf"/>
</dbReference>
<feature type="domain" description="EAL" evidence="1">
    <location>
        <begin position="5"/>
        <end position="255"/>
    </location>
</feature>
<protein>
    <submittedName>
        <fullName evidence="2">EAL domain-containing protein</fullName>
    </submittedName>
</protein>
<dbReference type="PANTHER" id="PTHR33121:SF76">
    <property type="entry name" value="SIGNALING PROTEIN"/>
    <property type="match status" value="1"/>
</dbReference>
<dbReference type="SUPFAM" id="SSF141868">
    <property type="entry name" value="EAL domain-like"/>
    <property type="match status" value="1"/>
</dbReference>
<dbReference type="PANTHER" id="PTHR33121">
    <property type="entry name" value="CYCLIC DI-GMP PHOSPHODIESTERASE PDEF"/>
    <property type="match status" value="1"/>
</dbReference>
<dbReference type="CDD" id="cd01948">
    <property type="entry name" value="EAL"/>
    <property type="match status" value="1"/>
</dbReference>
<dbReference type="PROSITE" id="PS50883">
    <property type="entry name" value="EAL"/>
    <property type="match status" value="1"/>
</dbReference>
<dbReference type="RefSeq" id="WP_272181265.1">
    <property type="nucleotide sequence ID" value="NZ_JAQOMS010000002.1"/>
</dbReference>